<dbReference type="InterPro" id="IPR013922">
    <property type="entry name" value="Cyclin_PHO80-like"/>
</dbReference>
<evidence type="ECO:0000313" key="3">
    <source>
        <dbReference type="Proteomes" id="UP001218218"/>
    </source>
</evidence>
<evidence type="ECO:0000313" key="2">
    <source>
        <dbReference type="EMBL" id="KAJ7362966.1"/>
    </source>
</evidence>
<dbReference type="Proteomes" id="UP001218218">
    <property type="component" value="Unassembled WGS sequence"/>
</dbReference>
<dbReference type="CDD" id="cd20557">
    <property type="entry name" value="CYCLIN_ScPCL1-like"/>
    <property type="match status" value="1"/>
</dbReference>
<evidence type="ECO:0000256" key="1">
    <source>
        <dbReference type="SAM" id="MobiDB-lite"/>
    </source>
</evidence>
<organism evidence="2 3">
    <name type="scientific">Mycena albidolilacea</name>
    <dbReference type="NCBI Taxonomy" id="1033008"/>
    <lineage>
        <taxon>Eukaryota</taxon>
        <taxon>Fungi</taxon>
        <taxon>Dikarya</taxon>
        <taxon>Basidiomycota</taxon>
        <taxon>Agaricomycotina</taxon>
        <taxon>Agaricomycetes</taxon>
        <taxon>Agaricomycetidae</taxon>
        <taxon>Agaricales</taxon>
        <taxon>Marasmiineae</taxon>
        <taxon>Mycenaceae</taxon>
        <taxon>Mycena</taxon>
    </lineage>
</organism>
<reference evidence="2" key="1">
    <citation type="submission" date="2023-03" db="EMBL/GenBank/DDBJ databases">
        <title>Massive genome expansion in bonnet fungi (Mycena s.s.) driven by repeated elements and novel gene families across ecological guilds.</title>
        <authorList>
            <consortium name="Lawrence Berkeley National Laboratory"/>
            <person name="Harder C.B."/>
            <person name="Miyauchi S."/>
            <person name="Viragh M."/>
            <person name="Kuo A."/>
            <person name="Thoen E."/>
            <person name="Andreopoulos B."/>
            <person name="Lu D."/>
            <person name="Skrede I."/>
            <person name="Drula E."/>
            <person name="Henrissat B."/>
            <person name="Morin E."/>
            <person name="Kohler A."/>
            <person name="Barry K."/>
            <person name="LaButti K."/>
            <person name="Morin E."/>
            <person name="Salamov A."/>
            <person name="Lipzen A."/>
            <person name="Mereny Z."/>
            <person name="Hegedus B."/>
            <person name="Baldrian P."/>
            <person name="Stursova M."/>
            <person name="Weitz H."/>
            <person name="Taylor A."/>
            <person name="Grigoriev I.V."/>
            <person name="Nagy L.G."/>
            <person name="Martin F."/>
            <person name="Kauserud H."/>
        </authorList>
    </citation>
    <scope>NUCLEOTIDE SEQUENCE</scope>
    <source>
        <strain evidence="2">CBHHK002</strain>
    </source>
</reference>
<dbReference type="GO" id="GO:0019901">
    <property type="term" value="F:protein kinase binding"/>
    <property type="evidence" value="ECO:0007669"/>
    <property type="project" value="InterPro"/>
</dbReference>
<dbReference type="EMBL" id="JARIHO010000004">
    <property type="protein sequence ID" value="KAJ7362966.1"/>
    <property type="molecule type" value="Genomic_DNA"/>
</dbReference>
<dbReference type="AlphaFoldDB" id="A0AAD7F0V7"/>
<keyword evidence="3" id="KW-1185">Reference proteome</keyword>
<dbReference type="GO" id="GO:0016538">
    <property type="term" value="F:cyclin-dependent protein serine/threonine kinase regulator activity"/>
    <property type="evidence" value="ECO:0007669"/>
    <property type="project" value="TreeGrafter"/>
</dbReference>
<proteinExistence type="predicted"/>
<gene>
    <name evidence="2" type="ORF">DFH08DRAFT_732146</name>
</gene>
<dbReference type="PANTHER" id="PTHR15615">
    <property type="match status" value="1"/>
</dbReference>
<protein>
    <submittedName>
        <fullName evidence="2">Cyclin-domain-containing protein</fullName>
    </submittedName>
</protein>
<feature type="region of interest" description="Disordered" evidence="1">
    <location>
        <begin position="13"/>
        <end position="32"/>
    </location>
</feature>
<feature type="compositionally biased region" description="Low complexity" evidence="1">
    <location>
        <begin position="13"/>
        <end position="24"/>
    </location>
</feature>
<feature type="non-terminal residue" evidence="2">
    <location>
        <position position="1"/>
    </location>
</feature>
<dbReference type="SUPFAM" id="SSF47954">
    <property type="entry name" value="Cyclin-like"/>
    <property type="match status" value="1"/>
</dbReference>
<name>A0AAD7F0V7_9AGAR</name>
<accession>A0AAD7F0V7</accession>
<dbReference type="Pfam" id="PF08613">
    <property type="entry name" value="Cyclin"/>
    <property type="match status" value="1"/>
</dbReference>
<comment type="caution">
    <text evidence="2">The sequence shown here is derived from an EMBL/GenBank/DDBJ whole genome shotgun (WGS) entry which is preliminary data.</text>
</comment>
<dbReference type="PANTHER" id="PTHR15615:SF27">
    <property type="entry name" value="PHO85 CYCLIN CLG1"/>
    <property type="match status" value="1"/>
</dbReference>
<dbReference type="GO" id="GO:0005634">
    <property type="term" value="C:nucleus"/>
    <property type="evidence" value="ECO:0007669"/>
    <property type="project" value="TreeGrafter"/>
</dbReference>
<dbReference type="InterPro" id="IPR036915">
    <property type="entry name" value="Cyclin-like_sf"/>
</dbReference>
<dbReference type="Gene3D" id="1.10.472.10">
    <property type="entry name" value="Cyclin-like"/>
    <property type="match status" value="1"/>
</dbReference>
<dbReference type="GO" id="GO:0000307">
    <property type="term" value="C:cyclin-dependent protein kinase holoenzyme complex"/>
    <property type="evidence" value="ECO:0007669"/>
    <property type="project" value="TreeGrafter"/>
</dbReference>
<sequence length="186" mass="19903">MICYLWFAGAGGAAASSSNNATSGMKEESGRATPSALQLTASPTFVSFTQKLLETTQLSQSVIVLALHYIHRLRARNAATPAQPGSEFRVAVAGLMMANKFLDDNTYTNATWAAVSLIPLAQINTMEREFLVGCDYNLYVSQGVYEDWGRLLRGLVGARARAGAGAARHRGGRLHAHAHAAAHQQA</sequence>